<evidence type="ECO:0000313" key="1">
    <source>
        <dbReference type="EMBL" id="KAL2918231.1"/>
    </source>
</evidence>
<dbReference type="SMART" id="SM00185">
    <property type="entry name" value="ARM"/>
    <property type="match status" value="8"/>
</dbReference>
<sequence>MASNAPVTSARAVLSVFEKYQKERLLFVQTVADLASRESNIDALQSAGVMSLLRPLLLDSIPAIQQAAALALGRLANYNEELAEAVVESDILPQLVFSLSEQNRFYKKAAAFVLRAVAKHSAELAQSVTDSGALNALVTCLEEFDPGVKESAAWALGYIARHNAELAQAVVDAGAIPLLVLCVQEPELSLRRIAASALSDVAKHSPELAQSVVDANTIAFIAPLLSNPDAKLRRQVCSALSQIAKHTVDLAETVVDGEIFPNVLTCLKDADGYVKKNAATLICEIAKHTPELAQLIVNSGGIAAVVDYVNETSGNARLPGVMTLGYIAAFSETLALSVIVAKGVPPLAQALVSEVEEHIKAACAWSLGQIGRHSPDHAKTLADHAVLPKLLKVLTLASEDGEEAGADLKTKTKRALKCILEKTLHLDALEPLLQQSTPPNILKYVVGQFAKILPHDVAARRAFVTCGGLQRLQDIASSYSSPTQQGAGGVPTNGLTGTKMGEYIRTINECYPEEIVRYYSPGYSATLLEKIDEYSRMQDFSGLSNNNKAKSVNIMAATASAAAPVPGVSPMGEAFPQSIPA</sequence>
<protein>
    <submittedName>
        <fullName evidence="1">Sperm-associated antigen 6</fullName>
    </submittedName>
</protein>
<gene>
    <name evidence="1" type="primary">SPAG6</name>
    <name evidence="1" type="ORF">HK105_202158</name>
</gene>
<dbReference type="InterPro" id="IPR011989">
    <property type="entry name" value="ARM-like"/>
</dbReference>
<name>A0ABR4NFD7_9FUNG</name>
<reference evidence="1 2" key="1">
    <citation type="submission" date="2023-09" db="EMBL/GenBank/DDBJ databases">
        <title>Pangenome analysis of Batrachochytrium dendrobatidis and related Chytrids.</title>
        <authorList>
            <person name="Yacoub M.N."/>
            <person name="Stajich J.E."/>
            <person name="James T.Y."/>
        </authorList>
    </citation>
    <scope>NUCLEOTIDE SEQUENCE [LARGE SCALE GENOMIC DNA]</scope>
    <source>
        <strain evidence="1 2">JEL0888</strain>
    </source>
</reference>
<dbReference type="PANTHER" id="PTHR23314:SF0">
    <property type="entry name" value="SPERM-ASSOCIATED ANTIGEN 6"/>
    <property type="match status" value="1"/>
</dbReference>
<evidence type="ECO:0000313" key="2">
    <source>
        <dbReference type="Proteomes" id="UP001527925"/>
    </source>
</evidence>
<dbReference type="Proteomes" id="UP001527925">
    <property type="component" value="Unassembled WGS sequence"/>
</dbReference>
<accession>A0ABR4NFD7</accession>
<proteinExistence type="predicted"/>
<dbReference type="SUPFAM" id="SSF48371">
    <property type="entry name" value="ARM repeat"/>
    <property type="match status" value="1"/>
</dbReference>
<keyword evidence="2" id="KW-1185">Reference proteome</keyword>
<dbReference type="Gene3D" id="1.25.10.10">
    <property type="entry name" value="Leucine-rich Repeat Variant"/>
    <property type="match status" value="2"/>
</dbReference>
<comment type="caution">
    <text evidence="1">The sequence shown here is derived from an EMBL/GenBank/DDBJ whole genome shotgun (WGS) entry which is preliminary data.</text>
</comment>
<dbReference type="InterPro" id="IPR016024">
    <property type="entry name" value="ARM-type_fold"/>
</dbReference>
<dbReference type="PANTHER" id="PTHR23314">
    <property type="entry name" value="SPERM-ASSOCIATED ANTIGEN 6 ARMADILLO REPEAT-CONTAINING"/>
    <property type="match status" value="1"/>
</dbReference>
<dbReference type="Pfam" id="PF00514">
    <property type="entry name" value="Arm"/>
    <property type="match status" value="2"/>
</dbReference>
<organism evidence="1 2">
    <name type="scientific">Polyrhizophydium stewartii</name>
    <dbReference type="NCBI Taxonomy" id="2732419"/>
    <lineage>
        <taxon>Eukaryota</taxon>
        <taxon>Fungi</taxon>
        <taxon>Fungi incertae sedis</taxon>
        <taxon>Chytridiomycota</taxon>
        <taxon>Chytridiomycota incertae sedis</taxon>
        <taxon>Chytridiomycetes</taxon>
        <taxon>Rhizophydiales</taxon>
        <taxon>Rhizophydiales incertae sedis</taxon>
        <taxon>Polyrhizophydium</taxon>
    </lineage>
</organism>
<dbReference type="InterPro" id="IPR000225">
    <property type="entry name" value="Armadillo"/>
</dbReference>
<dbReference type="EMBL" id="JADGIZ020000007">
    <property type="protein sequence ID" value="KAL2918231.1"/>
    <property type="molecule type" value="Genomic_DNA"/>
</dbReference>